<feature type="transmembrane region" description="Helical" evidence="6">
    <location>
        <begin position="140"/>
        <end position="158"/>
    </location>
</feature>
<dbReference type="InterPro" id="IPR020846">
    <property type="entry name" value="MFS_dom"/>
</dbReference>
<feature type="transmembrane region" description="Helical" evidence="6">
    <location>
        <begin position="401"/>
        <end position="424"/>
    </location>
</feature>
<dbReference type="Proteomes" id="UP000009170">
    <property type="component" value="Unassembled WGS sequence"/>
</dbReference>
<dbReference type="Gene3D" id="1.20.1250.20">
    <property type="entry name" value="MFS general substrate transporter like domains"/>
    <property type="match status" value="2"/>
</dbReference>
<evidence type="ECO:0000313" key="9">
    <source>
        <dbReference type="Proteomes" id="UP000009170"/>
    </source>
</evidence>
<feature type="transmembrane region" description="Helical" evidence="6">
    <location>
        <begin position="377"/>
        <end position="395"/>
    </location>
</feature>
<dbReference type="AlphaFoldDB" id="A0A090M7V0"/>
<dbReference type="RefSeq" id="XP_022840798.1">
    <property type="nucleotide sequence ID" value="XM_022985111.1"/>
</dbReference>
<reference evidence="8 9" key="2">
    <citation type="journal article" date="2014" name="BMC Genomics">
        <title>An improved genome of the model marine alga Ostreococcus tauri unfolds by assessing Illumina de novo assemblies.</title>
        <authorList>
            <person name="Blanc-Mathieu R."/>
            <person name="Verhelst B."/>
            <person name="Derelle E."/>
            <person name="Rombauts S."/>
            <person name="Bouget F.Y."/>
            <person name="Carre I."/>
            <person name="Chateau A."/>
            <person name="Eyre-Walker A."/>
            <person name="Grimsley N."/>
            <person name="Moreau H."/>
            <person name="Piegu B."/>
            <person name="Rivals E."/>
            <person name="Schackwitz W."/>
            <person name="Van de Peer Y."/>
            <person name="Piganeau G."/>
        </authorList>
    </citation>
    <scope>NUCLEOTIDE SEQUENCE [LARGE SCALE GENOMIC DNA]</scope>
    <source>
        <strain evidence="9">OTTH 0595 / CCAP 157/2 / RCC745</strain>
    </source>
</reference>
<evidence type="ECO:0000256" key="2">
    <source>
        <dbReference type="ARBA" id="ARBA00022692"/>
    </source>
</evidence>
<keyword evidence="3 6" id="KW-1133">Transmembrane helix</keyword>
<feature type="region of interest" description="Disordered" evidence="5">
    <location>
        <begin position="20"/>
        <end position="55"/>
    </location>
</feature>
<feature type="transmembrane region" description="Helical" evidence="6">
    <location>
        <begin position="478"/>
        <end position="499"/>
    </location>
</feature>
<comment type="subcellular location">
    <subcellularLocation>
        <location evidence="1">Membrane</location>
        <topology evidence="1">Multi-pass membrane protein</topology>
    </subcellularLocation>
</comment>
<dbReference type="InParanoid" id="A0A090M7V0"/>
<feature type="transmembrane region" description="Helical" evidence="6">
    <location>
        <begin position="104"/>
        <end position="128"/>
    </location>
</feature>
<comment type="caution">
    <text evidence="8">The sequence shown here is derived from an EMBL/GenBank/DDBJ whole genome shotgun (WGS) entry which is preliminary data.</text>
</comment>
<evidence type="ECO:0000259" key="7">
    <source>
        <dbReference type="PROSITE" id="PS50850"/>
    </source>
</evidence>
<feature type="domain" description="Major facilitator superfamily (MFS) profile" evidence="7">
    <location>
        <begin position="303"/>
        <end position="508"/>
    </location>
</feature>
<keyword evidence="9" id="KW-1185">Reference proteome</keyword>
<feature type="transmembrane region" description="Helical" evidence="6">
    <location>
        <begin position="68"/>
        <end position="92"/>
    </location>
</feature>
<name>A0A090M7V0_OSTTA</name>
<keyword evidence="4 6" id="KW-0472">Membrane</keyword>
<evidence type="ECO:0000256" key="3">
    <source>
        <dbReference type="ARBA" id="ARBA00022989"/>
    </source>
</evidence>
<reference evidence="9" key="1">
    <citation type="journal article" date="2006" name="Proc. Natl. Acad. Sci. U.S.A.">
        <title>Genome analysis of the smallest free-living eukaryote Ostreococcus tauri unveils many unique features.</title>
        <authorList>
            <person name="Derelle E."/>
            <person name="Ferraz C."/>
            <person name="Rombauts S."/>
            <person name="Rouze P."/>
            <person name="Worden A.Z."/>
            <person name="Robbens S."/>
            <person name="Partensky F."/>
            <person name="Degroeve S."/>
            <person name="Echeynie S."/>
            <person name="Cooke R."/>
            <person name="Saeys Y."/>
            <person name="Wuyts J."/>
            <person name="Jabbari K."/>
            <person name="Bowler C."/>
            <person name="Panaud O."/>
            <person name="Piegu B."/>
            <person name="Ball S.G."/>
            <person name="Ral J.-P."/>
            <person name="Bouget F.-Y."/>
            <person name="Piganeau G."/>
            <person name="De Baets B."/>
            <person name="Picard A."/>
            <person name="Delseny M."/>
            <person name="Demaille J."/>
            <person name="Van de Peer Y."/>
            <person name="Moreau H."/>
        </authorList>
    </citation>
    <scope>NUCLEOTIDE SEQUENCE [LARGE SCALE GENOMIC DNA]</scope>
    <source>
        <strain evidence="9">OTTH 0595 / CCAP 157/2 / RCC745</strain>
    </source>
</reference>
<sequence>MPSTFDRANANEDDCKRLLDDDASMHADTTTRDAARETGTSARSAESFDVERSSGDAKPRARFSTLRLIGLNMFFLAYGAWISSFAVVTLPYESTAFFPETDAVALGGFMVIAGASQMSGPLAGYLSDRMRHAHGRRRPLIVKSASVVGPCLVALLAARTYRDDLGDVGGTLAPVMYYVAFAITMIGLNVMYTAATGLVPDLVPDEQMGEANGVLAACSAAGACLSFMWTMLWPDVGNLYFFYIGLLVTCVPITCYCAVEESTLGTGEELESDAYGEAASVSWRELASMYTISPNKPEQRSFFWLFVCRTLYYTGISAQVFLQYLLRDTAIKDTGERLSGHEPQQVVAKISFIGQIGGMLFAYPAGLLSDVVGRKPLIVLACIGIISVYISFIYVHKLSTILYLSAYYGAVNGMFLSVDYALAIDCLPSRENAARWLAIWGVASFIGTSIGPTVYSLILHFSPDADKSSDYGSSQDGYTKMLLVGSGWMIMCVAFLYKVDQNWRATLR</sequence>
<dbReference type="PROSITE" id="PS50850">
    <property type="entry name" value="MFS"/>
    <property type="match status" value="1"/>
</dbReference>
<dbReference type="GO" id="GO:0022857">
    <property type="term" value="F:transmembrane transporter activity"/>
    <property type="evidence" value="ECO:0007669"/>
    <property type="project" value="InterPro"/>
</dbReference>
<feature type="transmembrane region" description="Helical" evidence="6">
    <location>
        <begin position="239"/>
        <end position="259"/>
    </location>
</feature>
<dbReference type="Pfam" id="PF07690">
    <property type="entry name" value="MFS_1"/>
    <property type="match status" value="2"/>
</dbReference>
<dbReference type="PROSITE" id="PS00216">
    <property type="entry name" value="SUGAR_TRANSPORT_1"/>
    <property type="match status" value="1"/>
</dbReference>
<evidence type="ECO:0000256" key="1">
    <source>
        <dbReference type="ARBA" id="ARBA00004141"/>
    </source>
</evidence>
<dbReference type="KEGG" id="ota:OT_ostta02g03380"/>
<gene>
    <name evidence="8" type="ORF">OT_ostta02g03380</name>
</gene>
<dbReference type="GO" id="GO:0016020">
    <property type="term" value="C:membrane"/>
    <property type="evidence" value="ECO:0007669"/>
    <property type="project" value="UniProtKB-SubCell"/>
</dbReference>
<dbReference type="EMBL" id="CAID01000002">
    <property type="protein sequence ID" value="CEG01113.1"/>
    <property type="molecule type" value="Genomic_DNA"/>
</dbReference>
<dbReference type="SUPFAM" id="SSF103473">
    <property type="entry name" value="MFS general substrate transporter"/>
    <property type="match status" value="1"/>
</dbReference>
<dbReference type="PANTHER" id="PTHR23528:SF1">
    <property type="entry name" value="MAJOR FACILITATOR SUPERFAMILY (MFS) PROFILE DOMAIN-CONTAINING PROTEIN"/>
    <property type="match status" value="1"/>
</dbReference>
<feature type="transmembrane region" description="Helical" evidence="6">
    <location>
        <begin position="436"/>
        <end position="458"/>
    </location>
</feature>
<dbReference type="InterPro" id="IPR036259">
    <property type="entry name" value="MFS_trans_sf"/>
</dbReference>
<feature type="compositionally biased region" description="Basic and acidic residues" evidence="5">
    <location>
        <begin position="20"/>
        <end position="36"/>
    </location>
</feature>
<organism evidence="8 9">
    <name type="scientific">Ostreococcus tauri</name>
    <name type="common">Marine green alga</name>
    <dbReference type="NCBI Taxonomy" id="70448"/>
    <lineage>
        <taxon>Eukaryota</taxon>
        <taxon>Viridiplantae</taxon>
        <taxon>Chlorophyta</taxon>
        <taxon>Mamiellophyceae</taxon>
        <taxon>Mamiellales</taxon>
        <taxon>Bathycoccaceae</taxon>
        <taxon>Ostreococcus</taxon>
    </lineage>
</organism>
<dbReference type="InterPro" id="IPR011701">
    <property type="entry name" value="MFS"/>
</dbReference>
<feature type="transmembrane region" description="Helical" evidence="6">
    <location>
        <begin position="178"/>
        <end position="199"/>
    </location>
</feature>
<proteinExistence type="predicted"/>
<accession>A0A090M7V0</accession>
<dbReference type="OrthoDB" id="10262656at2759"/>
<evidence type="ECO:0000256" key="4">
    <source>
        <dbReference type="ARBA" id="ARBA00023136"/>
    </source>
</evidence>
<evidence type="ECO:0000313" key="8">
    <source>
        <dbReference type="EMBL" id="CEG01113.1"/>
    </source>
</evidence>
<protein>
    <submittedName>
        <fullName evidence="8">Major facilitator superfamily domain, general substrate transporter</fullName>
    </submittedName>
</protein>
<feature type="transmembrane region" description="Helical" evidence="6">
    <location>
        <begin position="302"/>
        <end position="326"/>
    </location>
</feature>
<evidence type="ECO:0000256" key="5">
    <source>
        <dbReference type="SAM" id="MobiDB-lite"/>
    </source>
</evidence>
<dbReference type="GeneID" id="9832595"/>
<dbReference type="InterPro" id="IPR005829">
    <property type="entry name" value="Sugar_transporter_CS"/>
</dbReference>
<feature type="transmembrane region" description="Helical" evidence="6">
    <location>
        <begin position="211"/>
        <end position="233"/>
    </location>
</feature>
<feature type="transmembrane region" description="Helical" evidence="6">
    <location>
        <begin position="346"/>
        <end position="365"/>
    </location>
</feature>
<evidence type="ECO:0000256" key="6">
    <source>
        <dbReference type="SAM" id="Phobius"/>
    </source>
</evidence>
<keyword evidence="2 6" id="KW-0812">Transmembrane</keyword>
<dbReference type="PANTHER" id="PTHR23528">
    <property type="match status" value="1"/>
</dbReference>